<evidence type="ECO:0000313" key="10">
    <source>
        <dbReference type="Proteomes" id="UP000007798"/>
    </source>
</evidence>
<dbReference type="OrthoDB" id="40579at2759"/>
<dbReference type="InterPro" id="IPR023214">
    <property type="entry name" value="HAD_sf"/>
</dbReference>
<dbReference type="Gene3D" id="1.10.150.240">
    <property type="entry name" value="Putative phosphatase, domain 2"/>
    <property type="match status" value="1"/>
</dbReference>
<dbReference type="InParanoid" id="B4NKF8"/>
<dbReference type="PhylomeDB" id="B4NKF8"/>
<dbReference type="SFLD" id="SFLDS00003">
    <property type="entry name" value="Haloacid_Dehalogenase"/>
    <property type="match status" value="1"/>
</dbReference>
<evidence type="ECO:0000256" key="3">
    <source>
        <dbReference type="ARBA" id="ARBA00022723"/>
    </source>
</evidence>
<dbReference type="InterPro" id="IPR006439">
    <property type="entry name" value="HAD-SF_hydro_IA"/>
</dbReference>
<dbReference type="eggNOG" id="KOG2914">
    <property type="taxonomic scope" value="Eukaryota"/>
</dbReference>
<protein>
    <recommendedName>
        <fullName evidence="7">pseudouridine 5'-phosphatase</fullName>
        <ecNumber evidence="7">3.1.3.96</ecNumber>
    </recommendedName>
    <alternativeName>
        <fullName evidence="8">Pseudouridine-5'-monophosphatase</fullName>
    </alternativeName>
</protein>
<comment type="catalytic activity">
    <reaction evidence="6">
        <text>psi-UMP + H2O = pseudouridine + phosphate</text>
        <dbReference type="Rhea" id="RHEA:10944"/>
        <dbReference type="ChEBI" id="CHEBI:15377"/>
        <dbReference type="ChEBI" id="CHEBI:17802"/>
        <dbReference type="ChEBI" id="CHEBI:43474"/>
        <dbReference type="ChEBI" id="CHEBI:58380"/>
        <dbReference type="EC" id="3.1.3.96"/>
    </reaction>
</comment>
<evidence type="ECO:0000256" key="2">
    <source>
        <dbReference type="ARBA" id="ARBA00006171"/>
    </source>
</evidence>
<evidence type="ECO:0000313" key="9">
    <source>
        <dbReference type="EMBL" id="EDW84088.1"/>
    </source>
</evidence>
<dbReference type="KEGG" id="dwi:6651084"/>
<comment type="cofactor">
    <cofactor evidence="1">
        <name>Mg(2+)</name>
        <dbReference type="ChEBI" id="CHEBI:18420"/>
    </cofactor>
</comment>
<dbReference type="InterPro" id="IPR036412">
    <property type="entry name" value="HAD-like_sf"/>
</dbReference>
<sequence length="238" mass="26573">MVEEKDVVQGEKLKPVTHCIFDLDGLLLDTETIYEEVTAEIAAKYGKTYTVDTRFRVMGTTYRRSAEIVIEECELPITVDEYLDQYMRMCAERVLTVPLLEGAERLLRHLHATKIPFALGTSSGAEMVQLKTTNHRELFTLFDHLVCGSTDKDVKNGKPAPDIFLIAASRFKDPPAPEKCLVFEDSPNGVQAGLNAGMQTVMVPDSRLSTDSCLHSTQVITSLKNFKPEQFGLPPFTD</sequence>
<dbReference type="InterPro" id="IPR023198">
    <property type="entry name" value="PGP-like_dom2"/>
</dbReference>
<dbReference type="SUPFAM" id="SSF56784">
    <property type="entry name" value="HAD-like"/>
    <property type="match status" value="1"/>
</dbReference>
<dbReference type="EC" id="3.1.3.96" evidence="7"/>
<dbReference type="EMBL" id="CH964272">
    <property type="protein sequence ID" value="EDW84088.1"/>
    <property type="molecule type" value="Genomic_DNA"/>
</dbReference>
<proteinExistence type="inferred from homology"/>
<evidence type="ECO:0000256" key="5">
    <source>
        <dbReference type="ARBA" id="ARBA00022842"/>
    </source>
</evidence>
<dbReference type="SFLD" id="SFLDG01135">
    <property type="entry name" value="C1.5.6:_HAD__Beta-PGM__Phospha"/>
    <property type="match status" value="1"/>
</dbReference>
<name>B4NKF8_DROWI</name>
<dbReference type="Gene3D" id="3.40.50.1000">
    <property type="entry name" value="HAD superfamily/HAD-like"/>
    <property type="match status" value="1"/>
</dbReference>
<dbReference type="OMA" id="CPKMPGA"/>
<gene>
    <name evidence="9" type="primary">Dwil\GK13331</name>
    <name evidence="9" type="ORF">Dwil_GK13331</name>
</gene>
<keyword evidence="5" id="KW-0460">Magnesium</keyword>
<reference evidence="9 10" key="1">
    <citation type="journal article" date="2007" name="Nature">
        <title>Evolution of genes and genomes on the Drosophila phylogeny.</title>
        <authorList>
            <consortium name="Drosophila 12 Genomes Consortium"/>
            <person name="Clark A.G."/>
            <person name="Eisen M.B."/>
            <person name="Smith D.R."/>
            <person name="Bergman C.M."/>
            <person name="Oliver B."/>
            <person name="Markow T.A."/>
            <person name="Kaufman T.C."/>
            <person name="Kellis M."/>
            <person name="Gelbart W."/>
            <person name="Iyer V.N."/>
            <person name="Pollard D.A."/>
            <person name="Sackton T.B."/>
            <person name="Larracuente A.M."/>
            <person name="Singh N.D."/>
            <person name="Abad J.P."/>
            <person name="Abt D.N."/>
            <person name="Adryan B."/>
            <person name="Aguade M."/>
            <person name="Akashi H."/>
            <person name="Anderson W.W."/>
            <person name="Aquadro C.F."/>
            <person name="Ardell D.H."/>
            <person name="Arguello R."/>
            <person name="Artieri C.G."/>
            <person name="Barbash D.A."/>
            <person name="Barker D."/>
            <person name="Barsanti P."/>
            <person name="Batterham P."/>
            <person name="Batzoglou S."/>
            <person name="Begun D."/>
            <person name="Bhutkar A."/>
            <person name="Blanco E."/>
            <person name="Bosak S.A."/>
            <person name="Bradley R.K."/>
            <person name="Brand A.D."/>
            <person name="Brent M.R."/>
            <person name="Brooks A.N."/>
            <person name="Brown R.H."/>
            <person name="Butlin R.K."/>
            <person name="Caggese C."/>
            <person name="Calvi B.R."/>
            <person name="Bernardo de Carvalho A."/>
            <person name="Caspi A."/>
            <person name="Castrezana S."/>
            <person name="Celniker S.E."/>
            <person name="Chang J.L."/>
            <person name="Chapple C."/>
            <person name="Chatterji S."/>
            <person name="Chinwalla A."/>
            <person name="Civetta A."/>
            <person name="Clifton S.W."/>
            <person name="Comeron J.M."/>
            <person name="Costello J.C."/>
            <person name="Coyne J.A."/>
            <person name="Daub J."/>
            <person name="David R.G."/>
            <person name="Delcher A.L."/>
            <person name="Delehaunty K."/>
            <person name="Do C.B."/>
            <person name="Ebling H."/>
            <person name="Edwards K."/>
            <person name="Eickbush T."/>
            <person name="Evans J.D."/>
            <person name="Filipski A."/>
            <person name="Findeiss S."/>
            <person name="Freyhult E."/>
            <person name="Fulton L."/>
            <person name="Fulton R."/>
            <person name="Garcia A.C."/>
            <person name="Gardiner A."/>
            <person name="Garfield D.A."/>
            <person name="Garvin B.E."/>
            <person name="Gibson G."/>
            <person name="Gilbert D."/>
            <person name="Gnerre S."/>
            <person name="Godfrey J."/>
            <person name="Good R."/>
            <person name="Gotea V."/>
            <person name="Gravely B."/>
            <person name="Greenberg A.J."/>
            <person name="Griffiths-Jones S."/>
            <person name="Gross S."/>
            <person name="Guigo R."/>
            <person name="Gustafson E.A."/>
            <person name="Haerty W."/>
            <person name="Hahn M.W."/>
            <person name="Halligan D.L."/>
            <person name="Halpern A.L."/>
            <person name="Halter G.M."/>
            <person name="Han M.V."/>
            <person name="Heger A."/>
            <person name="Hillier L."/>
            <person name="Hinrichs A.S."/>
            <person name="Holmes I."/>
            <person name="Hoskins R.A."/>
            <person name="Hubisz M.J."/>
            <person name="Hultmark D."/>
            <person name="Huntley M.A."/>
            <person name="Jaffe D.B."/>
            <person name="Jagadeeshan S."/>
            <person name="Jeck W.R."/>
            <person name="Johnson J."/>
            <person name="Jones C.D."/>
            <person name="Jordan W.C."/>
            <person name="Karpen G.H."/>
            <person name="Kataoka E."/>
            <person name="Keightley P.D."/>
            <person name="Kheradpour P."/>
            <person name="Kirkness E.F."/>
            <person name="Koerich L.B."/>
            <person name="Kristiansen K."/>
            <person name="Kudrna D."/>
            <person name="Kulathinal R.J."/>
            <person name="Kumar S."/>
            <person name="Kwok R."/>
            <person name="Lander E."/>
            <person name="Langley C.H."/>
            <person name="Lapoint R."/>
            <person name="Lazzaro B.P."/>
            <person name="Lee S.J."/>
            <person name="Levesque L."/>
            <person name="Li R."/>
            <person name="Lin C.F."/>
            <person name="Lin M.F."/>
            <person name="Lindblad-Toh K."/>
            <person name="Llopart A."/>
            <person name="Long M."/>
            <person name="Low L."/>
            <person name="Lozovsky E."/>
            <person name="Lu J."/>
            <person name="Luo M."/>
            <person name="Machado C.A."/>
            <person name="Makalowski W."/>
            <person name="Marzo M."/>
            <person name="Matsuda M."/>
            <person name="Matzkin L."/>
            <person name="McAllister B."/>
            <person name="McBride C.S."/>
            <person name="McKernan B."/>
            <person name="McKernan K."/>
            <person name="Mendez-Lago M."/>
            <person name="Minx P."/>
            <person name="Mollenhauer M.U."/>
            <person name="Montooth K."/>
            <person name="Mount S.M."/>
            <person name="Mu X."/>
            <person name="Myers E."/>
            <person name="Negre B."/>
            <person name="Newfeld S."/>
            <person name="Nielsen R."/>
            <person name="Noor M.A."/>
            <person name="O'Grady P."/>
            <person name="Pachter L."/>
            <person name="Papaceit M."/>
            <person name="Parisi M.J."/>
            <person name="Parisi M."/>
            <person name="Parts L."/>
            <person name="Pedersen J.S."/>
            <person name="Pesole G."/>
            <person name="Phillippy A.M."/>
            <person name="Ponting C.P."/>
            <person name="Pop M."/>
            <person name="Porcelli D."/>
            <person name="Powell J.R."/>
            <person name="Prohaska S."/>
            <person name="Pruitt K."/>
            <person name="Puig M."/>
            <person name="Quesneville H."/>
            <person name="Ram K.R."/>
            <person name="Rand D."/>
            <person name="Rasmussen M.D."/>
            <person name="Reed L.K."/>
            <person name="Reenan R."/>
            <person name="Reily A."/>
            <person name="Remington K.A."/>
            <person name="Rieger T.T."/>
            <person name="Ritchie M.G."/>
            <person name="Robin C."/>
            <person name="Rogers Y.H."/>
            <person name="Rohde C."/>
            <person name="Rozas J."/>
            <person name="Rubenfield M.J."/>
            <person name="Ruiz A."/>
            <person name="Russo S."/>
            <person name="Salzberg S.L."/>
            <person name="Sanchez-Gracia A."/>
            <person name="Saranga D.J."/>
            <person name="Sato H."/>
            <person name="Schaeffer S.W."/>
            <person name="Schatz M.C."/>
            <person name="Schlenke T."/>
            <person name="Schwartz R."/>
            <person name="Segarra C."/>
            <person name="Singh R.S."/>
            <person name="Sirot L."/>
            <person name="Sirota M."/>
            <person name="Sisneros N.B."/>
            <person name="Smith C.D."/>
            <person name="Smith T.F."/>
            <person name="Spieth J."/>
            <person name="Stage D.E."/>
            <person name="Stark A."/>
            <person name="Stephan W."/>
            <person name="Strausberg R.L."/>
            <person name="Strempel S."/>
            <person name="Sturgill D."/>
            <person name="Sutton G."/>
            <person name="Sutton G.G."/>
            <person name="Tao W."/>
            <person name="Teichmann S."/>
            <person name="Tobari Y.N."/>
            <person name="Tomimura Y."/>
            <person name="Tsolas J.M."/>
            <person name="Valente V.L."/>
            <person name="Venter E."/>
            <person name="Venter J.C."/>
            <person name="Vicario S."/>
            <person name="Vieira F.G."/>
            <person name="Vilella A.J."/>
            <person name="Villasante A."/>
            <person name="Walenz B."/>
            <person name="Wang J."/>
            <person name="Wasserman M."/>
            <person name="Watts T."/>
            <person name="Wilson D."/>
            <person name="Wilson R.K."/>
            <person name="Wing R.A."/>
            <person name="Wolfner M.F."/>
            <person name="Wong A."/>
            <person name="Wong G.K."/>
            <person name="Wu C.I."/>
            <person name="Wu G."/>
            <person name="Yamamoto D."/>
            <person name="Yang H.P."/>
            <person name="Yang S.P."/>
            <person name="Yorke J.A."/>
            <person name="Yoshida K."/>
            <person name="Zdobnov E."/>
            <person name="Zhang P."/>
            <person name="Zhang Y."/>
            <person name="Zimin A.V."/>
            <person name="Baldwin J."/>
            <person name="Abdouelleil A."/>
            <person name="Abdulkadir J."/>
            <person name="Abebe A."/>
            <person name="Abera B."/>
            <person name="Abreu J."/>
            <person name="Acer S.C."/>
            <person name="Aftuck L."/>
            <person name="Alexander A."/>
            <person name="An P."/>
            <person name="Anderson E."/>
            <person name="Anderson S."/>
            <person name="Arachi H."/>
            <person name="Azer M."/>
            <person name="Bachantsang P."/>
            <person name="Barry A."/>
            <person name="Bayul T."/>
            <person name="Berlin A."/>
            <person name="Bessette D."/>
            <person name="Bloom T."/>
            <person name="Blye J."/>
            <person name="Boguslavskiy L."/>
            <person name="Bonnet C."/>
            <person name="Boukhgalter B."/>
            <person name="Bourzgui I."/>
            <person name="Brown A."/>
            <person name="Cahill P."/>
            <person name="Channer S."/>
            <person name="Cheshatsang Y."/>
            <person name="Chuda L."/>
            <person name="Citroen M."/>
            <person name="Collymore A."/>
            <person name="Cooke P."/>
            <person name="Costello M."/>
            <person name="D'Aco K."/>
            <person name="Daza R."/>
            <person name="De Haan G."/>
            <person name="DeGray S."/>
            <person name="DeMaso C."/>
            <person name="Dhargay N."/>
            <person name="Dooley K."/>
            <person name="Dooley E."/>
            <person name="Doricent M."/>
            <person name="Dorje P."/>
            <person name="Dorjee K."/>
            <person name="Dupes A."/>
            <person name="Elong R."/>
            <person name="Falk J."/>
            <person name="Farina A."/>
            <person name="Faro S."/>
            <person name="Ferguson D."/>
            <person name="Fisher S."/>
            <person name="Foley C.D."/>
            <person name="Franke A."/>
            <person name="Friedrich D."/>
            <person name="Gadbois L."/>
            <person name="Gearin G."/>
            <person name="Gearin C.R."/>
            <person name="Giannoukos G."/>
            <person name="Goode T."/>
            <person name="Graham J."/>
            <person name="Grandbois E."/>
            <person name="Grewal S."/>
            <person name="Gyaltsen K."/>
            <person name="Hafez N."/>
            <person name="Hagos B."/>
            <person name="Hall J."/>
            <person name="Henson C."/>
            <person name="Hollinger A."/>
            <person name="Honan T."/>
            <person name="Huard M.D."/>
            <person name="Hughes L."/>
            <person name="Hurhula B."/>
            <person name="Husby M.E."/>
            <person name="Kamat A."/>
            <person name="Kanga B."/>
            <person name="Kashin S."/>
            <person name="Khazanovich D."/>
            <person name="Kisner P."/>
            <person name="Lance K."/>
            <person name="Lara M."/>
            <person name="Lee W."/>
            <person name="Lennon N."/>
            <person name="Letendre F."/>
            <person name="LeVine R."/>
            <person name="Lipovsky A."/>
            <person name="Liu X."/>
            <person name="Liu J."/>
            <person name="Liu S."/>
            <person name="Lokyitsang T."/>
            <person name="Lokyitsang Y."/>
            <person name="Lubonja R."/>
            <person name="Lui A."/>
            <person name="MacDonald P."/>
            <person name="Magnisalis V."/>
            <person name="Maru K."/>
            <person name="Matthews C."/>
            <person name="McCusker W."/>
            <person name="McDonough S."/>
            <person name="Mehta T."/>
            <person name="Meldrim J."/>
            <person name="Meneus L."/>
            <person name="Mihai O."/>
            <person name="Mihalev A."/>
            <person name="Mihova T."/>
            <person name="Mittelman R."/>
            <person name="Mlenga V."/>
            <person name="Montmayeur A."/>
            <person name="Mulrain L."/>
            <person name="Navidi A."/>
            <person name="Naylor J."/>
            <person name="Negash T."/>
            <person name="Nguyen T."/>
            <person name="Nguyen N."/>
            <person name="Nicol R."/>
            <person name="Norbu C."/>
            <person name="Norbu N."/>
            <person name="Novod N."/>
            <person name="O'Neill B."/>
            <person name="Osman S."/>
            <person name="Markiewicz E."/>
            <person name="Oyono O.L."/>
            <person name="Patti C."/>
            <person name="Phunkhang P."/>
            <person name="Pierre F."/>
            <person name="Priest M."/>
            <person name="Raghuraman S."/>
            <person name="Rege F."/>
            <person name="Reyes R."/>
            <person name="Rise C."/>
            <person name="Rogov P."/>
            <person name="Ross K."/>
            <person name="Ryan E."/>
            <person name="Settipalli S."/>
            <person name="Shea T."/>
            <person name="Sherpa N."/>
            <person name="Shi L."/>
            <person name="Shih D."/>
            <person name="Sparrow T."/>
            <person name="Spaulding J."/>
            <person name="Stalker J."/>
            <person name="Stange-Thomann N."/>
            <person name="Stavropoulos S."/>
            <person name="Stone C."/>
            <person name="Strader C."/>
            <person name="Tesfaye S."/>
            <person name="Thomson T."/>
            <person name="Thoulutsang Y."/>
            <person name="Thoulutsang D."/>
            <person name="Topham K."/>
            <person name="Topping I."/>
            <person name="Tsamla T."/>
            <person name="Vassiliev H."/>
            <person name="Vo A."/>
            <person name="Wangchuk T."/>
            <person name="Wangdi T."/>
            <person name="Weiand M."/>
            <person name="Wilkinson J."/>
            <person name="Wilson A."/>
            <person name="Yadav S."/>
            <person name="Young G."/>
            <person name="Yu Q."/>
            <person name="Zembek L."/>
            <person name="Zhong D."/>
            <person name="Zimmer A."/>
            <person name="Zwirko Z."/>
            <person name="Jaffe D.B."/>
            <person name="Alvarez P."/>
            <person name="Brockman W."/>
            <person name="Butler J."/>
            <person name="Chin C."/>
            <person name="Gnerre S."/>
            <person name="Grabherr M."/>
            <person name="Kleber M."/>
            <person name="Mauceli E."/>
            <person name="MacCallum I."/>
        </authorList>
    </citation>
    <scope>NUCLEOTIDE SEQUENCE [LARGE SCALE GENOMIC DNA]</scope>
    <source>
        <strain evidence="10">Tucson 14030-0811.24</strain>
    </source>
</reference>
<dbReference type="InterPro" id="IPR041492">
    <property type="entry name" value="HAD_2"/>
</dbReference>
<dbReference type="HOGENOM" id="CLU_045011_13_0_1"/>
<evidence type="ECO:0000256" key="6">
    <source>
        <dbReference type="ARBA" id="ARBA00052504"/>
    </source>
</evidence>
<dbReference type="FunFam" id="1.10.150.240:FF:000001">
    <property type="entry name" value="Haloacid dehalogenase-like hydrolase domain"/>
    <property type="match status" value="1"/>
</dbReference>
<dbReference type="SMR" id="B4NKF8"/>
<dbReference type="PANTHER" id="PTHR18901:SF38">
    <property type="entry name" value="PSEUDOURIDINE-5'-PHOSPHATASE"/>
    <property type="match status" value="1"/>
</dbReference>
<dbReference type="STRING" id="7260.B4NKF8"/>
<evidence type="ECO:0000256" key="7">
    <source>
        <dbReference type="ARBA" id="ARBA00066578"/>
    </source>
</evidence>
<dbReference type="NCBIfam" id="TIGR01509">
    <property type="entry name" value="HAD-SF-IA-v3"/>
    <property type="match status" value="1"/>
</dbReference>
<dbReference type="GO" id="GO:1990738">
    <property type="term" value="F:pseudouridine 5'-phosphatase activity"/>
    <property type="evidence" value="ECO:0007669"/>
    <property type="project" value="UniProtKB-EC"/>
</dbReference>
<dbReference type="FunFam" id="3.40.50.1000:FF:000055">
    <property type="entry name" value="Haloacid dehalogenase-like hydrolase family protein"/>
    <property type="match status" value="1"/>
</dbReference>
<keyword evidence="3" id="KW-0479">Metal-binding</keyword>
<evidence type="ECO:0000256" key="4">
    <source>
        <dbReference type="ARBA" id="ARBA00022801"/>
    </source>
</evidence>
<dbReference type="GO" id="GO:0046872">
    <property type="term" value="F:metal ion binding"/>
    <property type="evidence" value="ECO:0007669"/>
    <property type="project" value="UniProtKB-KW"/>
</dbReference>
<evidence type="ECO:0000256" key="8">
    <source>
        <dbReference type="ARBA" id="ARBA00083904"/>
    </source>
</evidence>
<dbReference type="PANTHER" id="PTHR18901">
    <property type="entry name" value="2-DEOXYGLUCOSE-6-PHOSPHATE PHOSPHATASE 2"/>
    <property type="match status" value="1"/>
</dbReference>
<keyword evidence="10" id="KW-1185">Reference proteome</keyword>
<dbReference type="Proteomes" id="UP000007798">
    <property type="component" value="Unassembled WGS sequence"/>
</dbReference>
<organism evidence="9 10">
    <name type="scientific">Drosophila willistoni</name>
    <name type="common">Fruit fly</name>
    <dbReference type="NCBI Taxonomy" id="7260"/>
    <lineage>
        <taxon>Eukaryota</taxon>
        <taxon>Metazoa</taxon>
        <taxon>Ecdysozoa</taxon>
        <taxon>Arthropoda</taxon>
        <taxon>Hexapoda</taxon>
        <taxon>Insecta</taxon>
        <taxon>Pterygota</taxon>
        <taxon>Neoptera</taxon>
        <taxon>Endopterygota</taxon>
        <taxon>Diptera</taxon>
        <taxon>Brachycera</taxon>
        <taxon>Muscomorpha</taxon>
        <taxon>Ephydroidea</taxon>
        <taxon>Drosophilidae</taxon>
        <taxon>Drosophila</taxon>
        <taxon>Sophophora</taxon>
    </lineage>
</organism>
<dbReference type="Pfam" id="PF13419">
    <property type="entry name" value="HAD_2"/>
    <property type="match status" value="1"/>
</dbReference>
<accession>B4NKF8</accession>
<comment type="similarity">
    <text evidence="2">Belongs to the HAD-like hydrolase superfamily. CbbY/CbbZ/Gph/YieH family.</text>
</comment>
<dbReference type="AlphaFoldDB" id="B4NKF8"/>
<keyword evidence="4 9" id="KW-0378">Hydrolase</keyword>
<evidence type="ECO:0000256" key="1">
    <source>
        <dbReference type="ARBA" id="ARBA00001946"/>
    </source>
</evidence>
<dbReference type="SFLD" id="SFLDG01129">
    <property type="entry name" value="C1.5:_HAD__Beta-PGM__Phosphata"/>
    <property type="match status" value="1"/>
</dbReference>